<dbReference type="InterPro" id="IPR002645">
    <property type="entry name" value="STAS_dom"/>
</dbReference>
<feature type="transmembrane region" description="Helical" evidence="5">
    <location>
        <begin position="127"/>
        <end position="146"/>
    </location>
</feature>
<dbReference type="NCBIfam" id="TIGR00815">
    <property type="entry name" value="sulP"/>
    <property type="match status" value="1"/>
</dbReference>
<accession>A0A4R8GT34</accession>
<proteinExistence type="predicted"/>
<feature type="transmembrane region" description="Helical" evidence="5">
    <location>
        <begin position="207"/>
        <end position="229"/>
    </location>
</feature>
<evidence type="ECO:0000313" key="8">
    <source>
        <dbReference type="Proteomes" id="UP000295832"/>
    </source>
</evidence>
<reference evidence="7 8" key="1">
    <citation type="submission" date="2019-03" db="EMBL/GenBank/DDBJ databases">
        <title>Subsurface microbial communities from deep shales in Ohio and West Virginia, USA.</title>
        <authorList>
            <person name="Wrighton K."/>
        </authorList>
    </citation>
    <scope>NUCLEOTIDE SEQUENCE [LARGE SCALE GENOMIC DNA]</scope>
    <source>
        <strain evidence="7 8">MSL 6dP</strain>
    </source>
</reference>
<dbReference type="InterPro" id="IPR011547">
    <property type="entry name" value="SLC26A/SulP_dom"/>
</dbReference>
<dbReference type="PANTHER" id="PTHR11814">
    <property type="entry name" value="SULFATE TRANSPORTER"/>
    <property type="match status" value="1"/>
</dbReference>
<keyword evidence="2 5" id="KW-0812">Transmembrane</keyword>
<comment type="subcellular location">
    <subcellularLocation>
        <location evidence="1">Membrane</location>
        <topology evidence="1">Multi-pass membrane protein</topology>
    </subcellularLocation>
</comment>
<dbReference type="AlphaFoldDB" id="A0A4R8GT34"/>
<gene>
    <name evidence="7" type="ORF">C7959_1196</name>
</gene>
<feature type="transmembrane region" description="Helical" evidence="5">
    <location>
        <begin position="323"/>
        <end position="341"/>
    </location>
</feature>
<protein>
    <submittedName>
        <fullName evidence="7">SulP family sulfate permease</fullName>
    </submittedName>
</protein>
<dbReference type="GO" id="GO:0055085">
    <property type="term" value="P:transmembrane transport"/>
    <property type="evidence" value="ECO:0007669"/>
    <property type="project" value="InterPro"/>
</dbReference>
<dbReference type="PROSITE" id="PS50801">
    <property type="entry name" value="STAS"/>
    <property type="match status" value="1"/>
</dbReference>
<evidence type="ECO:0000256" key="5">
    <source>
        <dbReference type="SAM" id="Phobius"/>
    </source>
</evidence>
<dbReference type="GO" id="GO:0016020">
    <property type="term" value="C:membrane"/>
    <property type="evidence" value="ECO:0007669"/>
    <property type="project" value="UniProtKB-SubCell"/>
</dbReference>
<dbReference type="Proteomes" id="UP000295832">
    <property type="component" value="Unassembled WGS sequence"/>
</dbReference>
<evidence type="ECO:0000256" key="3">
    <source>
        <dbReference type="ARBA" id="ARBA00022989"/>
    </source>
</evidence>
<sequence length="556" mass="60227">MSNLIPAVKWLKKYDLKDLKGDLSAGIIVAIMLVPQGMAYAMLAGLPPVIGLYSVTLPLMVYALFGSSRQLAVGPVALVSMMIGTTVVNFAETGSAEYINIVLLLSLLIGIINLLMGLFGLGFLVNFLSHAVISGFTSAAALIIGFSQLKHILGVNLAGGHSVFHLIIEAISKIGETNIPTLIIGLASIVILFSLKKIKSPIPAPLVVVIGGILVVRLLNLEAVGVKIVGDIPGGFPSFSMPEFNLRNINALLPVALTIAFIGFMESIAVAKSLAAKDKYKIDSSQELRALGLANIVGSFFSAYPVTGGFGRSAVNYQSGAKTPLASIITAILMIIILLYFTPLFYFLPRAVLGSIVMVAVFGLIDIKEAKHLFEVKKSDGWILVVTFISTLLLGVESGILFGFIYSLSVFIKRSAYPHIAELGYLEEEGVFRNVERYLEAKTYSQVAIIRIDASLYFANMNFLEDKLCEIVGDRVNLKSIILDFSGINDIDAVSIGSLEELMTECKENRVEFYFAGIKGPVRDVLKGAGWYENYGDKIKYLSIEDILVDMKLLND</sequence>
<dbReference type="Pfam" id="PF00916">
    <property type="entry name" value="Sulfate_transp"/>
    <property type="match status" value="1"/>
</dbReference>
<evidence type="ECO:0000256" key="4">
    <source>
        <dbReference type="ARBA" id="ARBA00023136"/>
    </source>
</evidence>
<name>A0A4R8GT34_9FIRM</name>
<feature type="transmembrane region" description="Helical" evidence="5">
    <location>
        <begin position="98"/>
        <end position="121"/>
    </location>
</feature>
<evidence type="ECO:0000256" key="2">
    <source>
        <dbReference type="ARBA" id="ARBA00022692"/>
    </source>
</evidence>
<dbReference type="EMBL" id="SOEG01000019">
    <property type="protein sequence ID" value="TDX49185.1"/>
    <property type="molecule type" value="Genomic_DNA"/>
</dbReference>
<dbReference type="Pfam" id="PF01740">
    <property type="entry name" value="STAS"/>
    <property type="match status" value="1"/>
</dbReference>
<evidence type="ECO:0000313" key="7">
    <source>
        <dbReference type="EMBL" id="TDX49185.1"/>
    </source>
</evidence>
<dbReference type="Gene3D" id="3.30.750.24">
    <property type="entry name" value="STAS domain"/>
    <property type="match status" value="1"/>
</dbReference>
<keyword evidence="4 5" id="KW-0472">Membrane</keyword>
<feature type="transmembrane region" description="Helical" evidence="5">
    <location>
        <begin position="71"/>
        <end position="91"/>
    </location>
</feature>
<feature type="transmembrane region" description="Helical" evidence="5">
    <location>
        <begin position="249"/>
        <end position="269"/>
    </location>
</feature>
<organism evidence="7 8">
    <name type="scientific">Orenia marismortui</name>
    <dbReference type="NCBI Taxonomy" id="46469"/>
    <lineage>
        <taxon>Bacteria</taxon>
        <taxon>Bacillati</taxon>
        <taxon>Bacillota</taxon>
        <taxon>Clostridia</taxon>
        <taxon>Halanaerobiales</taxon>
        <taxon>Halobacteroidaceae</taxon>
        <taxon>Orenia</taxon>
    </lineage>
</organism>
<feature type="transmembrane region" description="Helical" evidence="5">
    <location>
        <begin position="177"/>
        <end position="195"/>
    </location>
</feature>
<dbReference type="CDD" id="cd07042">
    <property type="entry name" value="STAS_SulP_like_sulfate_transporter"/>
    <property type="match status" value="1"/>
</dbReference>
<feature type="transmembrane region" description="Helical" evidence="5">
    <location>
        <begin position="49"/>
        <end position="65"/>
    </location>
</feature>
<feature type="domain" description="STAS" evidence="6">
    <location>
        <begin position="437"/>
        <end position="551"/>
    </location>
</feature>
<keyword evidence="8" id="KW-1185">Reference proteome</keyword>
<dbReference type="InterPro" id="IPR036513">
    <property type="entry name" value="STAS_dom_sf"/>
</dbReference>
<dbReference type="InterPro" id="IPR001902">
    <property type="entry name" value="SLC26A/SulP_fam"/>
</dbReference>
<dbReference type="STRING" id="926561.GCA_000379025_00114"/>
<feature type="transmembrane region" description="Helical" evidence="5">
    <location>
        <begin position="382"/>
        <end position="406"/>
    </location>
</feature>
<feature type="transmembrane region" description="Helical" evidence="5">
    <location>
        <begin position="348"/>
        <end position="367"/>
    </location>
</feature>
<dbReference type="SUPFAM" id="SSF52091">
    <property type="entry name" value="SpoIIaa-like"/>
    <property type="match status" value="1"/>
</dbReference>
<feature type="transmembrane region" description="Helical" evidence="5">
    <location>
        <begin position="23"/>
        <end position="42"/>
    </location>
</feature>
<comment type="caution">
    <text evidence="7">The sequence shown here is derived from an EMBL/GenBank/DDBJ whole genome shotgun (WGS) entry which is preliminary data.</text>
</comment>
<evidence type="ECO:0000256" key="1">
    <source>
        <dbReference type="ARBA" id="ARBA00004141"/>
    </source>
</evidence>
<dbReference type="RefSeq" id="WP_134117365.1">
    <property type="nucleotide sequence ID" value="NZ_SOEG01000019.1"/>
</dbReference>
<keyword evidence="3 5" id="KW-1133">Transmembrane helix</keyword>
<evidence type="ECO:0000259" key="6">
    <source>
        <dbReference type="PROSITE" id="PS50801"/>
    </source>
</evidence>
<feature type="transmembrane region" description="Helical" evidence="5">
    <location>
        <begin position="290"/>
        <end position="311"/>
    </location>
</feature>